<gene>
    <name evidence="1" type="ORF">LCGC14_0823780</name>
</gene>
<evidence type="ECO:0000313" key="1">
    <source>
        <dbReference type="EMBL" id="KKN31465.1"/>
    </source>
</evidence>
<dbReference type="AlphaFoldDB" id="A0A0F9PI10"/>
<organism evidence="1">
    <name type="scientific">marine sediment metagenome</name>
    <dbReference type="NCBI Taxonomy" id="412755"/>
    <lineage>
        <taxon>unclassified sequences</taxon>
        <taxon>metagenomes</taxon>
        <taxon>ecological metagenomes</taxon>
    </lineage>
</organism>
<protein>
    <recommendedName>
        <fullName evidence="2">SpoVT-AbrB domain-containing protein</fullName>
    </recommendedName>
</protein>
<proteinExistence type="predicted"/>
<comment type="caution">
    <text evidence="1">The sequence shown here is derived from an EMBL/GenBank/DDBJ whole genome shotgun (WGS) entry which is preliminary data.</text>
</comment>
<accession>A0A0F9PI10</accession>
<evidence type="ECO:0008006" key="2">
    <source>
        <dbReference type="Google" id="ProtNLM"/>
    </source>
</evidence>
<sequence>MAKYLVKITKCQKRYSITIPIDLVKRRGLDKFRYLLIKATNKKPITMRGFANEKDFE</sequence>
<reference evidence="1" key="1">
    <citation type="journal article" date="2015" name="Nature">
        <title>Complex archaea that bridge the gap between prokaryotes and eukaryotes.</title>
        <authorList>
            <person name="Spang A."/>
            <person name="Saw J.H."/>
            <person name="Jorgensen S.L."/>
            <person name="Zaremba-Niedzwiedzka K."/>
            <person name="Martijn J."/>
            <person name="Lind A.E."/>
            <person name="van Eijk R."/>
            <person name="Schleper C."/>
            <person name="Guy L."/>
            <person name="Ettema T.J."/>
        </authorList>
    </citation>
    <scope>NUCLEOTIDE SEQUENCE</scope>
</reference>
<name>A0A0F9PI10_9ZZZZ</name>
<dbReference type="EMBL" id="LAZR01002326">
    <property type="protein sequence ID" value="KKN31465.1"/>
    <property type="molecule type" value="Genomic_DNA"/>
</dbReference>